<gene>
    <name evidence="1" type="ORF">LEP1GSC151_0973</name>
</gene>
<proteinExistence type="predicted"/>
<dbReference type="Proteomes" id="UP000011776">
    <property type="component" value="Unassembled WGS sequence"/>
</dbReference>
<reference evidence="1 2" key="1">
    <citation type="submission" date="2013-02" db="EMBL/GenBank/DDBJ databases">
        <authorList>
            <person name="Harkins D.M."/>
            <person name="Durkin A.S."/>
            <person name="Brinkac L.M."/>
            <person name="Haft D.H."/>
            <person name="Selengut J.D."/>
            <person name="Sanka R."/>
            <person name="DePew J."/>
            <person name="Purushe J."/>
            <person name="Tulsiani S.M."/>
            <person name="Graham G.C."/>
            <person name="Burns M.-A."/>
            <person name="Dohnt M.F."/>
            <person name="Smythe L.D."/>
            <person name="McKay D.B."/>
            <person name="Craig S.B."/>
            <person name="Vinetz J.M."/>
            <person name="Sutton G.G."/>
            <person name="Nierman W.C."/>
            <person name="Fouts D.E."/>
        </authorList>
    </citation>
    <scope>NUCLEOTIDE SEQUENCE [LARGE SCALE GENOMIC DNA]</scope>
    <source>
        <strain evidence="1 2">LT2186</strain>
    </source>
</reference>
<comment type="caution">
    <text evidence="1">The sequence shown here is derived from an EMBL/GenBank/DDBJ whole genome shotgun (WGS) entry which is preliminary data.</text>
</comment>
<accession>M3H0T3</accession>
<evidence type="ECO:0000313" key="2">
    <source>
        <dbReference type="Proteomes" id="UP000011776"/>
    </source>
</evidence>
<dbReference type="EMBL" id="AFME02000076">
    <property type="protein sequence ID" value="EMG12593.1"/>
    <property type="molecule type" value="Genomic_DNA"/>
</dbReference>
<evidence type="ECO:0000313" key="1">
    <source>
        <dbReference type="EMBL" id="EMG12593.1"/>
    </source>
</evidence>
<dbReference type="AlphaFoldDB" id="M3H0T3"/>
<dbReference type="BioCyc" id="LINT1001599:G11K9-716-MONOMER"/>
<organism evidence="1 2">
    <name type="scientific">Leptospira interrogans serovar Grippotyphosa str. LT2186</name>
    <dbReference type="NCBI Taxonomy" id="1001599"/>
    <lineage>
        <taxon>Bacteria</taxon>
        <taxon>Pseudomonadati</taxon>
        <taxon>Spirochaetota</taxon>
        <taxon>Spirochaetia</taxon>
        <taxon>Leptospirales</taxon>
        <taxon>Leptospiraceae</taxon>
        <taxon>Leptospira</taxon>
    </lineage>
</organism>
<name>M3H0T3_LEPIR</name>
<protein>
    <submittedName>
        <fullName evidence="1">Uncharacterized protein</fullName>
    </submittedName>
</protein>
<sequence>MYISQVPIPKSPTLKTKDKVISLVEQMLSSQKELQFATNDSDKKLFQQKCDLVDKQINKLIYELYGLNEEDISIIENSV</sequence>